<dbReference type="CDD" id="cd22817">
    <property type="entry name" value="DRWD-N_Knl1"/>
    <property type="match status" value="1"/>
</dbReference>
<feature type="region of interest" description="Disordered" evidence="1">
    <location>
        <begin position="770"/>
        <end position="803"/>
    </location>
</feature>
<evidence type="ECO:0000256" key="1">
    <source>
        <dbReference type="SAM" id="MobiDB-lite"/>
    </source>
</evidence>
<proteinExistence type="predicted"/>
<feature type="compositionally biased region" description="Polar residues" evidence="1">
    <location>
        <begin position="571"/>
        <end position="588"/>
    </location>
</feature>
<feature type="compositionally biased region" description="Basic and acidic residues" evidence="1">
    <location>
        <begin position="654"/>
        <end position="672"/>
    </location>
</feature>
<dbReference type="InterPro" id="IPR040850">
    <property type="entry name" value="Knl1_RWD_C"/>
</dbReference>
<comment type="caution">
    <text evidence="3">The sequence shown here is derived from an EMBL/GenBank/DDBJ whole genome shotgun (WGS) entry which is preliminary data.</text>
</comment>
<dbReference type="Pfam" id="PF18210">
    <property type="entry name" value="Knl1_RWD_C"/>
    <property type="match status" value="1"/>
</dbReference>
<dbReference type="GO" id="GO:0051301">
    <property type="term" value="P:cell division"/>
    <property type="evidence" value="ECO:0007669"/>
    <property type="project" value="InterPro"/>
</dbReference>
<dbReference type="EMBL" id="WNYA01000007">
    <property type="protein sequence ID" value="KAG8560507.1"/>
    <property type="molecule type" value="Genomic_DNA"/>
</dbReference>
<feature type="compositionally biased region" description="Polar residues" evidence="1">
    <location>
        <begin position="613"/>
        <end position="652"/>
    </location>
</feature>
<feature type="region of interest" description="Disordered" evidence="1">
    <location>
        <begin position="830"/>
        <end position="857"/>
    </location>
</feature>
<gene>
    <name evidence="3" type="ORF">GDO81_015015</name>
</gene>
<dbReference type="Pfam" id="PF19221">
    <property type="entry name" value="MELT"/>
    <property type="match status" value="3"/>
</dbReference>
<reference evidence="3" key="1">
    <citation type="thesis" date="2020" institute="ProQuest LLC" country="789 East Eisenhower Parkway, Ann Arbor, MI, USA">
        <title>Comparative Genomics and Chromosome Evolution.</title>
        <authorList>
            <person name="Mudd A.B."/>
        </authorList>
    </citation>
    <scope>NUCLEOTIDE SEQUENCE</scope>
    <source>
        <strain evidence="3">237g6f4</strain>
        <tissue evidence="3">Blood</tissue>
    </source>
</reference>
<protein>
    <recommendedName>
        <fullName evidence="2">Knl1 C-terminal RWD domain-containing protein</fullName>
    </recommendedName>
</protein>
<sequence length="1333" mass="150751">MDFTKSNTVFIDHLPDKGVRVSGLFPKRKSVSFNPTSIFASNETILQVCNMEETSVDVHLAENLASITGVCSKDEEMDFTKSNTVFIDHLSDKGVQVKDALIKRKSVSFRPKPYDETILQVCNMEETNVPADLTLSLENKSNFDKTLCNQGDMEMTKCYTVAIENKIEVAAHGVYPEGVSSQLSRDMTLRDHRKSYGSHKIDGSQPNNQAYTECVPHVVSKEVSYKDLSMTPVPTDATLTRSKDFQIFPSEEQSMDITMAHTAAVEANVLDHTTRITSIKGDIELANGIKAQGKLVEQKYLNEPLEKSETTRRKSYARSLSMAEKSGVFFEGLGNDELSQVHTHPVEDVSLLKTGPCDMTEMDLTLDHGVDFTDHKFKQRERISIRTSISTNADAKPNSGVGSVCRIESEPSVYDSGLLEVNTENLKTTHELNPGALSYNSQCLVSDSRGNVPPDEQKICAFPVDSHQIGPDVEQEKEMKKAKFKGKRVSFHFPEKEIVQKDVVLDPSSEPTVFQQEKVESADGTVHDTEPVPVCRSDFINQTSVIGAMEDPEKREGNLLHNDPEIEKLNVGSSEGISNVEGSGNFTELSEESRNKRRSISDIQLKIKRLSQKSKTSLHNTAPVSSLIDQLPPTSQTRSEQPSIDTQLPNIETTDEKEPNEKNKTTTRENRLSHRLSVKIFQPKLPNKRTSSTCNSLEPVSSSLPEAQPQKDPSSKDLLKTFSAIDDGLRIDEEMLPACPDDQDINGIFQYEVPEGAWEELCQEEALQQDLDISTAKDSLNGQKRGRETEDDSESQREKRARWNEEIVRKDDAATSVSFKSCEKSYRSDYSAHPASKSMEQTYYSSSSQDSRGDGMSVELNSQQCSQMESQLPWDTGCEQSLWQKFQDGTITVQEFFVLLRIRILIQKPRYSERPSKRGTNEDLTASEILLDQYVYQPKLQVYEECHTLYQKIEELKVSTELQHKPLVQVNSLLWEAMRMCSENELMYFGVTLKNMKSLYSKKSKLLVHEEKLSTYSKLLQAAQAPYKQLKARIGEIDELLKELDDCISILENETSAMTGNYRNDNPPVKVQACMQLQTDINHLKSQEQQNIRESLELEERKQKLLGTLGSLQEEARVLDKRLQEPSFTEWELETWTDKKAEFIFLYDSLELFITFGDYIEGDNFNNQPCKRISSVTMESQLNDTVAPPSSVLVHQLIFQYTEKKGALHETYKTQNDLPRLLSDVSLMVSRCRLLGEELEYLMKWGAKYHIVKTQVQNHEVRLLFSSLAALAKFELTIHLADTYPTTPLVYTVKNHIGGIDNARVSEIISKVPTGLWYLKRTVKSLHQNLLVS</sequence>
<dbReference type="PANTHER" id="PTHR16520:SF3">
    <property type="entry name" value="KINETOCHORE SCAFFOLD 1"/>
    <property type="match status" value="1"/>
</dbReference>
<dbReference type="InterPro" id="IPR037388">
    <property type="entry name" value="Blinkin"/>
</dbReference>
<feature type="compositionally biased region" description="Basic and acidic residues" evidence="1">
    <location>
        <begin position="794"/>
        <end position="803"/>
    </location>
</feature>
<dbReference type="GO" id="GO:0034501">
    <property type="term" value="P:protein localization to kinetochore"/>
    <property type="evidence" value="ECO:0007669"/>
    <property type="project" value="InterPro"/>
</dbReference>
<feature type="compositionally biased region" description="Polar residues" evidence="1">
    <location>
        <begin position="688"/>
        <end position="705"/>
    </location>
</feature>
<feature type="domain" description="Knl1 C-terminal RWD" evidence="2">
    <location>
        <begin position="1084"/>
        <end position="1236"/>
    </location>
</feature>
<name>A0AAV7AKH6_ENGPU</name>
<dbReference type="InterPro" id="IPR043651">
    <property type="entry name" value="KNL1_MELT_rpt"/>
</dbReference>
<feature type="compositionally biased region" description="Polar residues" evidence="1">
    <location>
        <begin position="838"/>
        <end position="850"/>
    </location>
</feature>
<organism evidence="3 4">
    <name type="scientific">Engystomops pustulosus</name>
    <name type="common">Tungara frog</name>
    <name type="synonym">Physalaemus pustulosus</name>
    <dbReference type="NCBI Taxonomy" id="76066"/>
    <lineage>
        <taxon>Eukaryota</taxon>
        <taxon>Metazoa</taxon>
        <taxon>Chordata</taxon>
        <taxon>Craniata</taxon>
        <taxon>Vertebrata</taxon>
        <taxon>Euteleostomi</taxon>
        <taxon>Amphibia</taxon>
        <taxon>Batrachia</taxon>
        <taxon>Anura</taxon>
        <taxon>Neobatrachia</taxon>
        <taxon>Hyloidea</taxon>
        <taxon>Leptodactylidae</taxon>
        <taxon>Leiuperinae</taxon>
        <taxon>Engystomops</taxon>
    </lineage>
</organism>
<evidence type="ECO:0000313" key="3">
    <source>
        <dbReference type="EMBL" id="KAG8560507.1"/>
    </source>
</evidence>
<accession>A0AAV7AKH6</accession>
<dbReference type="GO" id="GO:0005634">
    <property type="term" value="C:nucleus"/>
    <property type="evidence" value="ECO:0007669"/>
    <property type="project" value="TreeGrafter"/>
</dbReference>
<evidence type="ECO:0000259" key="2">
    <source>
        <dbReference type="Pfam" id="PF18210"/>
    </source>
</evidence>
<evidence type="ECO:0000313" key="4">
    <source>
        <dbReference type="Proteomes" id="UP000824782"/>
    </source>
</evidence>
<keyword evidence="4" id="KW-1185">Reference proteome</keyword>
<feature type="region of interest" description="Disordered" evidence="1">
    <location>
        <begin position="612"/>
        <end position="716"/>
    </location>
</feature>
<dbReference type="GO" id="GO:0008608">
    <property type="term" value="P:attachment of spindle microtubules to kinetochore"/>
    <property type="evidence" value="ECO:0007669"/>
    <property type="project" value="InterPro"/>
</dbReference>
<dbReference type="PANTHER" id="PTHR16520">
    <property type="entry name" value="KINETOCHORE SCAFFOLD 1"/>
    <property type="match status" value="1"/>
</dbReference>
<dbReference type="Proteomes" id="UP000824782">
    <property type="component" value="Unassembled WGS sequence"/>
</dbReference>
<feature type="region of interest" description="Disordered" evidence="1">
    <location>
        <begin position="569"/>
        <end position="598"/>
    </location>
</feature>